<organismHost>
    <name type="scientific">Pseudomonas aeruginosa</name>
    <dbReference type="NCBI Taxonomy" id="287"/>
</organismHost>
<evidence type="ECO:0000313" key="1">
    <source>
        <dbReference type="EMBL" id="AEH03642.1"/>
    </source>
</evidence>
<dbReference type="EMBL" id="HQ630627">
    <property type="protein sequence ID" value="AEH03642.1"/>
    <property type="molecule type" value="Genomic_DNA"/>
</dbReference>
<dbReference type="GeneID" id="26643747"/>
<dbReference type="RefSeq" id="YP_009217298.1">
    <property type="nucleotide sequence ID" value="NC_028999.1"/>
</dbReference>
<proteinExistence type="predicted"/>
<protein>
    <submittedName>
        <fullName evidence="1">Uncharacterized protein 219</fullName>
    </submittedName>
</protein>
<dbReference type="Proteomes" id="UP000008388">
    <property type="component" value="Segment"/>
</dbReference>
<accession>F8SJ62</accession>
<organism evidence="1 2">
    <name type="scientific">Pseudomonas phage PhiPA3</name>
    <name type="common">Pseudomonas aeruginosa phage PhiPA3</name>
    <dbReference type="NCBI Taxonomy" id="998086"/>
    <lineage>
        <taxon>Viruses</taxon>
        <taxon>Duplodnaviria</taxon>
        <taxon>Heunggongvirae</taxon>
        <taxon>Uroviricota</taxon>
        <taxon>Caudoviricetes</taxon>
        <taxon>Chimalliviridae</taxon>
        <taxon>Miltoncavirus</taxon>
        <taxon>Miltoncavirus PhiPA3</taxon>
    </lineage>
</organism>
<dbReference type="KEGG" id="vg:26643747"/>
<evidence type="ECO:0000313" key="2">
    <source>
        <dbReference type="Proteomes" id="UP000008388"/>
    </source>
</evidence>
<keyword evidence="2" id="KW-1185">Reference proteome</keyword>
<name>F8SJ62_BPPA3</name>
<gene>
    <name evidence="1" type="primary">219</name>
</gene>
<sequence length="127" mass="14882">MYLAGAGMNSQLIIYIVNGAYTREQIEAHSKVPFVENLSEAADQPVVFTPYTRSKVIRYRQENRINLFLTPDFDKSISMLHENHGRYFQISLLGIKDYNDNCNMVPLGIEHLNMFDETYERKMKEKR</sequence>
<reference evidence="1 2" key="1">
    <citation type="journal article" date="2011" name="Microbiology">
        <title>The Pseudomonas aeruginosa generalized transducing phage phiPA3 is a new member of the phiKZ-like group of 'jumbo' phages, and infects model laboratory strains and clinical isolates from cystic fibrosis patients.</title>
        <authorList>
            <person name="Monson R."/>
            <person name="Foulds I."/>
            <person name="Foweraker J."/>
            <person name="Welch M."/>
            <person name="Salmond G.P."/>
        </authorList>
    </citation>
    <scope>NUCLEOTIDE SEQUENCE [LARGE SCALE GENOMIC DNA]</scope>
</reference>